<proteinExistence type="predicted"/>
<gene>
    <name evidence="2" type="ORF">CEPIT_LOCUS37623</name>
</gene>
<evidence type="ECO:0000256" key="1">
    <source>
        <dbReference type="SAM" id="Phobius"/>
    </source>
</evidence>
<protein>
    <submittedName>
        <fullName evidence="2">Uncharacterized protein</fullName>
    </submittedName>
</protein>
<organism evidence="2 3">
    <name type="scientific">Cuscuta epithymum</name>
    <dbReference type="NCBI Taxonomy" id="186058"/>
    <lineage>
        <taxon>Eukaryota</taxon>
        <taxon>Viridiplantae</taxon>
        <taxon>Streptophyta</taxon>
        <taxon>Embryophyta</taxon>
        <taxon>Tracheophyta</taxon>
        <taxon>Spermatophyta</taxon>
        <taxon>Magnoliopsida</taxon>
        <taxon>eudicotyledons</taxon>
        <taxon>Gunneridae</taxon>
        <taxon>Pentapetalae</taxon>
        <taxon>asterids</taxon>
        <taxon>lamiids</taxon>
        <taxon>Solanales</taxon>
        <taxon>Convolvulaceae</taxon>
        <taxon>Cuscuteae</taxon>
        <taxon>Cuscuta</taxon>
        <taxon>Cuscuta subgen. Cuscuta</taxon>
    </lineage>
</organism>
<keyword evidence="3" id="KW-1185">Reference proteome</keyword>
<name>A0AAV0FVK0_9ASTE</name>
<keyword evidence="1" id="KW-1133">Transmembrane helix</keyword>
<comment type="caution">
    <text evidence="2">The sequence shown here is derived from an EMBL/GenBank/DDBJ whole genome shotgun (WGS) entry which is preliminary data.</text>
</comment>
<feature type="transmembrane region" description="Helical" evidence="1">
    <location>
        <begin position="15"/>
        <end position="35"/>
    </location>
</feature>
<dbReference type="EMBL" id="CAMAPF010001016">
    <property type="protein sequence ID" value="CAH9139489.1"/>
    <property type="molecule type" value="Genomic_DNA"/>
</dbReference>
<dbReference type="Proteomes" id="UP001152523">
    <property type="component" value="Unassembled WGS sequence"/>
</dbReference>
<reference evidence="2" key="1">
    <citation type="submission" date="2022-07" db="EMBL/GenBank/DDBJ databases">
        <authorList>
            <person name="Macas J."/>
            <person name="Novak P."/>
            <person name="Neumann P."/>
        </authorList>
    </citation>
    <scope>NUCLEOTIDE SEQUENCE</scope>
</reference>
<keyword evidence="1" id="KW-0472">Membrane</keyword>
<evidence type="ECO:0000313" key="3">
    <source>
        <dbReference type="Proteomes" id="UP001152523"/>
    </source>
</evidence>
<sequence>MKENDTFISNEHPNLWLFPLFQILSLQYARILSYIHSKENNKWASSFRSTSNIRKSKNILYIISESKEILLCWVGVYCSCHLITFHSCLSVLKIYKLYIYIYR</sequence>
<evidence type="ECO:0000313" key="2">
    <source>
        <dbReference type="EMBL" id="CAH9139489.1"/>
    </source>
</evidence>
<accession>A0AAV0FVK0</accession>
<keyword evidence="1" id="KW-0812">Transmembrane</keyword>
<dbReference type="AlphaFoldDB" id="A0AAV0FVK0"/>